<feature type="domain" description="Major facilitator superfamily (MFS) profile" evidence="7">
    <location>
        <begin position="1"/>
        <end position="454"/>
    </location>
</feature>
<dbReference type="Proteomes" id="UP000093918">
    <property type="component" value="Unassembled WGS sequence"/>
</dbReference>
<protein>
    <recommendedName>
        <fullName evidence="7">Major facilitator superfamily (MFS) profile domain-containing protein</fullName>
    </recommendedName>
</protein>
<feature type="transmembrane region" description="Helical" evidence="6">
    <location>
        <begin position="300"/>
        <end position="319"/>
    </location>
</feature>
<evidence type="ECO:0000313" key="8">
    <source>
        <dbReference type="EMBL" id="OAZ44519.1"/>
    </source>
</evidence>
<reference evidence="9" key="1">
    <citation type="submission" date="2016-06" db="EMBL/GenBank/DDBJ databases">
        <title>Genome sequencing of cellulolytic organisms.</title>
        <authorList>
            <person name="Bohra V."/>
            <person name="Dafale N.A."/>
            <person name="Purohit H.J."/>
        </authorList>
    </citation>
    <scope>NUCLEOTIDE SEQUENCE [LARGE SCALE GENOMIC DNA]</scope>
    <source>
        <strain evidence="9">ND21</strain>
    </source>
</reference>
<keyword evidence="4 6" id="KW-0472">Membrane</keyword>
<dbReference type="PANTHER" id="PTHR42718">
    <property type="entry name" value="MAJOR FACILITATOR SUPERFAMILY MULTIDRUG TRANSPORTER MFSC"/>
    <property type="match status" value="1"/>
</dbReference>
<comment type="caution">
    <text evidence="8">The sequence shown here is derived from an EMBL/GenBank/DDBJ whole genome shotgun (WGS) entry which is preliminary data.</text>
</comment>
<evidence type="ECO:0000256" key="2">
    <source>
        <dbReference type="ARBA" id="ARBA00022692"/>
    </source>
</evidence>
<dbReference type="InterPro" id="IPR011701">
    <property type="entry name" value="MFS"/>
</dbReference>
<dbReference type="PROSITE" id="PS50850">
    <property type="entry name" value="MFS"/>
    <property type="match status" value="1"/>
</dbReference>
<evidence type="ECO:0000256" key="4">
    <source>
        <dbReference type="ARBA" id="ARBA00023136"/>
    </source>
</evidence>
<dbReference type="InterPro" id="IPR020846">
    <property type="entry name" value="MFS_dom"/>
</dbReference>
<feature type="transmembrane region" description="Helical" evidence="6">
    <location>
        <begin position="120"/>
        <end position="141"/>
    </location>
</feature>
<feature type="transmembrane region" description="Helical" evidence="6">
    <location>
        <begin position="62"/>
        <end position="85"/>
    </location>
</feature>
<evidence type="ECO:0000256" key="5">
    <source>
        <dbReference type="SAM" id="MobiDB-lite"/>
    </source>
</evidence>
<dbReference type="Gene3D" id="1.20.1250.20">
    <property type="entry name" value="MFS general substrate transporter like domains"/>
    <property type="match status" value="1"/>
</dbReference>
<gene>
    <name evidence="8" type="ORF">A9Z40_11490</name>
</gene>
<feature type="transmembrane region" description="Helical" evidence="6">
    <location>
        <begin position="326"/>
        <end position="353"/>
    </location>
</feature>
<evidence type="ECO:0000256" key="3">
    <source>
        <dbReference type="ARBA" id="ARBA00022989"/>
    </source>
</evidence>
<feature type="transmembrane region" description="Helical" evidence="6">
    <location>
        <begin position="267"/>
        <end position="294"/>
    </location>
</feature>
<organism evidence="8 9">
    <name type="scientific">Microbacterium arborescens</name>
    <dbReference type="NCBI Taxonomy" id="33883"/>
    <lineage>
        <taxon>Bacteria</taxon>
        <taxon>Bacillati</taxon>
        <taxon>Actinomycetota</taxon>
        <taxon>Actinomycetes</taxon>
        <taxon>Micrococcales</taxon>
        <taxon>Microbacteriaceae</taxon>
        <taxon>Microbacterium</taxon>
    </lineage>
</organism>
<feature type="transmembrane region" description="Helical" evidence="6">
    <location>
        <begin position="91"/>
        <end position="108"/>
    </location>
</feature>
<sequence length="495" mass="49419">MAAGFATLFDATVITYAAPDVAASLDASTAGVQWLLASFSLTFGLGLIPSGRLGDVYGRRRLFVLGLAVFLVGGLVAVTAPSIGLLVAARFVQGLGAGVISAQVLGTIQDLFTGAARLRALGAYTATGALAGLLGPVAAALVSTAARADGAWPDGGWTDGAWRIVLLMPLPFVLAALALGARGLPGPVRRGPSDGRRVALDLPGIVLLCAIVVAATLPVVEPGLSGVAGIIVAAAAGVLIVALVAWERHYGQQGRLPLFAPALVRSRGFVAGNVSALLWFGSGMAFASAATLYFLQRPGLTPFAIALLFAPGAVARLVASLLSQRVFARIGTATVSLGLTIQLLLLALIAVAAPLVDDGALLVVAVAAQIGLGFAGGLVEPPIRALTLSFASTRLHGVAASFLQLTQRLAATFLVALTTGILLTAGGQATAGSLQAAVTVCAFASALSLAAALHPALRGTPVESPGIADTAGPGPAVRGESTGGVAGSEGIRLRP</sequence>
<feature type="transmembrane region" description="Helical" evidence="6">
    <location>
        <begin position="33"/>
        <end position="50"/>
    </location>
</feature>
<evidence type="ECO:0000313" key="9">
    <source>
        <dbReference type="Proteomes" id="UP000093918"/>
    </source>
</evidence>
<proteinExistence type="predicted"/>
<dbReference type="PANTHER" id="PTHR42718:SF39">
    <property type="entry name" value="ACTINORHODIN TRANSPORTER-RELATED"/>
    <property type="match status" value="1"/>
</dbReference>
<comment type="subcellular location">
    <subcellularLocation>
        <location evidence="1">Cell membrane</location>
        <topology evidence="1">Multi-pass membrane protein</topology>
    </subcellularLocation>
</comment>
<keyword evidence="9" id="KW-1185">Reference proteome</keyword>
<keyword evidence="2 6" id="KW-0812">Transmembrane</keyword>
<feature type="transmembrane region" description="Helical" evidence="6">
    <location>
        <begin position="226"/>
        <end position="246"/>
    </location>
</feature>
<evidence type="ECO:0000256" key="1">
    <source>
        <dbReference type="ARBA" id="ARBA00004651"/>
    </source>
</evidence>
<feature type="transmembrane region" description="Helical" evidence="6">
    <location>
        <begin position="202"/>
        <end position="220"/>
    </location>
</feature>
<dbReference type="EMBL" id="LZEM01000004">
    <property type="protein sequence ID" value="OAZ44519.1"/>
    <property type="molecule type" value="Genomic_DNA"/>
</dbReference>
<keyword evidence="3 6" id="KW-1133">Transmembrane helix</keyword>
<name>A0ABX2WLQ8_9MICO</name>
<dbReference type="InterPro" id="IPR036259">
    <property type="entry name" value="MFS_trans_sf"/>
</dbReference>
<feature type="transmembrane region" description="Helical" evidence="6">
    <location>
        <begin position="433"/>
        <end position="453"/>
    </location>
</feature>
<dbReference type="Pfam" id="PF07690">
    <property type="entry name" value="MFS_1"/>
    <property type="match status" value="1"/>
</dbReference>
<evidence type="ECO:0000256" key="6">
    <source>
        <dbReference type="SAM" id="Phobius"/>
    </source>
</evidence>
<feature type="transmembrane region" description="Helical" evidence="6">
    <location>
        <begin position="409"/>
        <end position="427"/>
    </location>
</feature>
<dbReference type="Gene3D" id="1.20.1720.10">
    <property type="entry name" value="Multidrug resistance protein D"/>
    <property type="match status" value="1"/>
</dbReference>
<feature type="transmembrane region" description="Helical" evidence="6">
    <location>
        <begin position="359"/>
        <end position="379"/>
    </location>
</feature>
<evidence type="ECO:0000259" key="7">
    <source>
        <dbReference type="PROSITE" id="PS50850"/>
    </source>
</evidence>
<dbReference type="SUPFAM" id="SSF103473">
    <property type="entry name" value="MFS general substrate transporter"/>
    <property type="match status" value="1"/>
</dbReference>
<accession>A0ABX2WLQ8</accession>
<feature type="transmembrane region" description="Helical" evidence="6">
    <location>
        <begin position="161"/>
        <end position="181"/>
    </location>
</feature>
<feature type="region of interest" description="Disordered" evidence="5">
    <location>
        <begin position="462"/>
        <end position="495"/>
    </location>
</feature>